<reference evidence="1 2" key="1">
    <citation type="submission" date="2019-03" db="EMBL/GenBank/DDBJ databases">
        <title>Genomic Encyclopedia of Type Strains, Phase IV (KMG-IV): sequencing the most valuable type-strain genomes for metagenomic binning, comparative biology and taxonomic classification.</title>
        <authorList>
            <person name="Goeker M."/>
        </authorList>
    </citation>
    <scope>NUCLEOTIDE SEQUENCE [LARGE SCALE GENOMIC DNA]</scope>
    <source>
        <strain evidence="1 2">DSM 22362</strain>
    </source>
</reference>
<evidence type="ECO:0000313" key="1">
    <source>
        <dbReference type="EMBL" id="TCV14038.1"/>
    </source>
</evidence>
<dbReference type="AlphaFoldDB" id="A0A4R3W015"/>
<comment type="caution">
    <text evidence="1">The sequence shown here is derived from an EMBL/GenBank/DDBJ whole genome shotgun (WGS) entry which is preliminary data.</text>
</comment>
<protein>
    <submittedName>
        <fullName evidence="1">Uncharacterized protein</fullName>
    </submittedName>
</protein>
<evidence type="ECO:0000313" key="2">
    <source>
        <dbReference type="Proteomes" id="UP000295197"/>
    </source>
</evidence>
<dbReference type="EMBL" id="SMBZ01000018">
    <property type="protein sequence ID" value="TCV14038.1"/>
    <property type="molecule type" value="Genomic_DNA"/>
</dbReference>
<proteinExistence type="predicted"/>
<name>A0A4R3W015_9SPHI</name>
<organism evidence="1 2">
    <name type="scientific">Sphingobacterium alimentarium</name>
    <dbReference type="NCBI Taxonomy" id="797292"/>
    <lineage>
        <taxon>Bacteria</taxon>
        <taxon>Pseudomonadati</taxon>
        <taxon>Bacteroidota</taxon>
        <taxon>Sphingobacteriia</taxon>
        <taxon>Sphingobacteriales</taxon>
        <taxon>Sphingobacteriaceae</taxon>
        <taxon>Sphingobacterium</taxon>
    </lineage>
</organism>
<keyword evidence="2" id="KW-1185">Reference proteome</keyword>
<accession>A0A4R3W015</accession>
<sequence>MWKFDITEEILKIFYAYRKFSNIIKDEYSKIYNGWFC</sequence>
<dbReference type="Proteomes" id="UP000295197">
    <property type="component" value="Unassembled WGS sequence"/>
</dbReference>
<gene>
    <name evidence="1" type="ORF">EDC17_101856</name>
</gene>